<sequence length="312" mass="34236">MGSSEATMLRPRPIEELSGLRVVDISAGDSHVLALTHESEVNNEIFVYLTHPPHPWPLVVQVYAWGSNTMGQCGQGHTISPLLRPKKVMGLDVAVHQISAGTTHSIAWTAIPTDRRVLVDAKLPRAIEAEVCEGLSSPLLLPPLASRMSLLYGLLPKSPEDWGQLTYGQRLQLGILVVSLEDPSHVAALLGYSSSEDAPASLQDPSATLPRDLMRTLLANLRFHTEHQLKQILEEERPAKSNTLKVKPRAPQKLKPHEDPPSGASPVPPIQMSPTHLTDTTRGTRETSQGQQNIKKEKGLLECWFPGRVVKH</sequence>
<evidence type="ECO:0000256" key="1">
    <source>
        <dbReference type="PROSITE-ProRule" id="PRU00235"/>
    </source>
</evidence>
<feature type="region of interest" description="Disordered" evidence="2">
    <location>
        <begin position="233"/>
        <end position="295"/>
    </location>
</feature>
<dbReference type="InterPro" id="IPR000408">
    <property type="entry name" value="Reg_chr_condens"/>
</dbReference>
<dbReference type="AlphaFoldDB" id="A0A5B7DC28"/>
<evidence type="ECO:0000313" key="3">
    <source>
        <dbReference type="EMBL" id="MPC18908.1"/>
    </source>
</evidence>
<dbReference type="SUPFAM" id="SSF50985">
    <property type="entry name" value="RCC1/BLIP-II"/>
    <property type="match status" value="1"/>
</dbReference>
<dbReference type="Proteomes" id="UP000324222">
    <property type="component" value="Unassembled WGS sequence"/>
</dbReference>
<reference evidence="3 4" key="1">
    <citation type="submission" date="2019-05" db="EMBL/GenBank/DDBJ databases">
        <title>Another draft genome of Portunus trituberculatus and its Hox gene families provides insights of decapod evolution.</title>
        <authorList>
            <person name="Jeong J.-H."/>
            <person name="Song I."/>
            <person name="Kim S."/>
            <person name="Choi T."/>
            <person name="Kim D."/>
            <person name="Ryu S."/>
            <person name="Kim W."/>
        </authorList>
    </citation>
    <scope>NUCLEOTIDE SEQUENCE [LARGE SCALE GENOMIC DNA]</scope>
    <source>
        <tissue evidence="3">Muscle</tissue>
    </source>
</reference>
<proteinExistence type="predicted"/>
<name>A0A5B7DC28_PORTR</name>
<dbReference type="GO" id="GO:0005737">
    <property type="term" value="C:cytoplasm"/>
    <property type="evidence" value="ECO:0007669"/>
    <property type="project" value="TreeGrafter"/>
</dbReference>
<dbReference type="InterPro" id="IPR051553">
    <property type="entry name" value="Ran_GTPase-activating"/>
</dbReference>
<feature type="compositionally biased region" description="Polar residues" evidence="2">
    <location>
        <begin position="272"/>
        <end position="293"/>
    </location>
</feature>
<dbReference type="PANTHER" id="PTHR45982:SF11">
    <property type="entry name" value="E3 UBIQUITIN-PROTEIN LIGASE HERC1 ISOFORM X1-RELATED"/>
    <property type="match status" value="1"/>
</dbReference>
<evidence type="ECO:0000256" key="2">
    <source>
        <dbReference type="SAM" id="MobiDB-lite"/>
    </source>
</evidence>
<gene>
    <name evidence="3" type="primary">HERC1_3</name>
    <name evidence="3" type="ORF">E2C01_011806</name>
</gene>
<feature type="repeat" description="RCC1" evidence="1">
    <location>
        <begin position="60"/>
        <end position="111"/>
    </location>
</feature>
<protein>
    <submittedName>
        <fullName evidence="3">Putative E3 ubiquitin-protein ligase HERC1</fullName>
    </submittedName>
</protein>
<dbReference type="PANTHER" id="PTHR45982">
    <property type="entry name" value="REGULATOR OF CHROMOSOME CONDENSATION"/>
    <property type="match status" value="1"/>
</dbReference>
<dbReference type="Pfam" id="PF00415">
    <property type="entry name" value="RCC1"/>
    <property type="match status" value="1"/>
</dbReference>
<accession>A0A5B7DC28</accession>
<dbReference type="GO" id="GO:0005085">
    <property type="term" value="F:guanyl-nucleotide exchange factor activity"/>
    <property type="evidence" value="ECO:0007669"/>
    <property type="project" value="TreeGrafter"/>
</dbReference>
<dbReference type="Gene3D" id="2.130.10.30">
    <property type="entry name" value="Regulator of chromosome condensation 1/beta-lactamase-inhibitor protein II"/>
    <property type="match status" value="1"/>
</dbReference>
<keyword evidence="4" id="KW-1185">Reference proteome</keyword>
<dbReference type="OrthoDB" id="239701at2759"/>
<feature type="repeat" description="RCC1" evidence="1">
    <location>
        <begin position="1"/>
        <end position="38"/>
    </location>
</feature>
<organism evidence="3 4">
    <name type="scientific">Portunus trituberculatus</name>
    <name type="common">Swimming crab</name>
    <name type="synonym">Neptunus trituberculatus</name>
    <dbReference type="NCBI Taxonomy" id="210409"/>
    <lineage>
        <taxon>Eukaryota</taxon>
        <taxon>Metazoa</taxon>
        <taxon>Ecdysozoa</taxon>
        <taxon>Arthropoda</taxon>
        <taxon>Crustacea</taxon>
        <taxon>Multicrustacea</taxon>
        <taxon>Malacostraca</taxon>
        <taxon>Eumalacostraca</taxon>
        <taxon>Eucarida</taxon>
        <taxon>Decapoda</taxon>
        <taxon>Pleocyemata</taxon>
        <taxon>Brachyura</taxon>
        <taxon>Eubrachyura</taxon>
        <taxon>Portunoidea</taxon>
        <taxon>Portunidae</taxon>
        <taxon>Portuninae</taxon>
        <taxon>Portunus</taxon>
    </lineage>
</organism>
<evidence type="ECO:0000313" key="4">
    <source>
        <dbReference type="Proteomes" id="UP000324222"/>
    </source>
</evidence>
<dbReference type="InterPro" id="IPR009091">
    <property type="entry name" value="RCC1/BLIP-II"/>
</dbReference>
<comment type="caution">
    <text evidence="3">The sequence shown here is derived from an EMBL/GenBank/DDBJ whole genome shotgun (WGS) entry which is preliminary data.</text>
</comment>
<dbReference type="EMBL" id="VSRR010000720">
    <property type="protein sequence ID" value="MPC18908.1"/>
    <property type="molecule type" value="Genomic_DNA"/>
</dbReference>
<dbReference type="PROSITE" id="PS50012">
    <property type="entry name" value="RCC1_3"/>
    <property type="match status" value="2"/>
</dbReference>